<evidence type="ECO:0000313" key="2">
    <source>
        <dbReference type="Proteomes" id="UP001367676"/>
    </source>
</evidence>
<name>A0AAN9TCP6_9HEMI</name>
<comment type="caution">
    <text evidence="1">The sequence shown here is derived from an EMBL/GenBank/DDBJ whole genome shotgun (WGS) entry which is preliminary data.</text>
</comment>
<proteinExistence type="predicted"/>
<protein>
    <submittedName>
        <fullName evidence="1">Uncharacterized protein</fullName>
    </submittedName>
</protein>
<reference evidence="1 2" key="1">
    <citation type="submission" date="2024-03" db="EMBL/GenBank/DDBJ databases">
        <title>Adaptation during the transition from Ophiocordyceps entomopathogen to insect associate is accompanied by gene loss and intensified selection.</title>
        <authorList>
            <person name="Ward C.M."/>
            <person name="Onetto C.A."/>
            <person name="Borneman A.R."/>
        </authorList>
    </citation>
    <scope>NUCLEOTIDE SEQUENCE [LARGE SCALE GENOMIC DNA]</scope>
    <source>
        <strain evidence="1">AWRI1</strain>
        <tissue evidence="1">Single Adult Female</tissue>
    </source>
</reference>
<organism evidence="1 2">
    <name type="scientific">Parthenolecanium corni</name>
    <dbReference type="NCBI Taxonomy" id="536013"/>
    <lineage>
        <taxon>Eukaryota</taxon>
        <taxon>Metazoa</taxon>
        <taxon>Ecdysozoa</taxon>
        <taxon>Arthropoda</taxon>
        <taxon>Hexapoda</taxon>
        <taxon>Insecta</taxon>
        <taxon>Pterygota</taxon>
        <taxon>Neoptera</taxon>
        <taxon>Paraneoptera</taxon>
        <taxon>Hemiptera</taxon>
        <taxon>Sternorrhyncha</taxon>
        <taxon>Coccoidea</taxon>
        <taxon>Coccidae</taxon>
        <taxon>Parthenolecanium</taxon>
    </lineage>
</organism>
<gene>
    <name evidence="1" type="ORF">V9T40_004665</name>
</gene>
<sequence length="100" mass="11515">MPGERAKFPHFAGVRKFENEIFISTVRVVLCGEKGIVPNLYSNFRLLLPSLENSTKYLKYLAWPGVAGRGGTRRRENNFVSFRCVALRCVALRRTRAHRF</sequence>
<keyword evidence="2" id="KW-1185">Reference proteome</keyword>
<evidence type="ECO:0000313" key="1">
    <source>
        <dbReference type="EMBL" id="KAK7583702.1"/>
    </source>
</evidence>
<accession>A0AAN9TCP6</accession>
<dbReference type="EMBL" id="JBBCAQ010000032">
    <property type="protein sequence ID" value="KAK7583702.1"/>
    <property type="molecule type" value="Genomic_DNA"/>
</dbReference>
<dbReference type="Proteomes" id="UP001367676">
    <property type="component" value="Unassembled WGS sequence"/>
</dbReference>
<dbReference type="AlphaFoldDB" id="A0AAN9TCP6"/>